<dbReference type="EMBL" id="CP159837">
    <property type="protein sequence ID" value="XCM39722.1"/>
    <property type="molecule type" value="Genomic_DNA"/>
</dbReference>
<keyword evidence="1" id="KW-0472">Membrane</keyword>
<reference evidence="2" key="1">
    <citation type="submission" date="2024-07" db="EMBL/GenBank/DDBJ databases">
        <authorList>
            <person name="Kim Y.J."/>
            <person name="Jeong J.Y."/>
        </authorList>
    </citation>
    <scope>NUCLEOTIDE SEQUENCE</scope>
    <source>
        <strain evidence="2">GIHE-MW2</strain>
    </source>
</reference>
<name>A0AAU8JK86_9CYAN</name>
<proteinExistence type="predicted"/>
<feature type="transmembrane region" description="Helical" evidence="1">
    <location>
        <begin position="30"/>
        <end position="49"/>
    </location>
</feature>
<organism evidence="2">
    <name type="scientific">Planktothricoides raciborskii GIHE-MW2</name>
    <dbReference type="NCBI Taxonomy" id="2792601"/>
    <lineage>
        <taxon>Bacteria</taxon>
        <taxon>Bacillati</taxon>
        <taxon>Cyanobacteriota</taxon>
        <taxon>Cyanophyceae</taxon>
        <taxon>Oscillatoriophycideae</taxon>
        <taxon>Oscillatoriales</taxon>
        <taxon>Oscillatoriaceae</taxon>
        <taxon>Planktothricoides</taxon>
    </lineage>
</organism>
<evidence type="ECO:0000313" key="2">
    <source>
        <dbReference type="EMBL" id="XCM39722.1"/>
    </source>
</evidence>
<evidence type="ECO:0000256" key="1">
    <source>
        <dbReference type="SAM" id="Phobius"/>
    </source>
</evidence>
<dbReference type="AlphaFoldDB" id="A0AAU8JK86"/>
<keyword evidence="1" id="KW-0812">Transmembrane</keyword>
<feature type="transmembrane region" description="Helical" evidence="1">
    <location>
        <begin position="7"/>
        <end position="24"/>
    </location>
</feature>
<sequence>MEFIKAAGMAILGGWIIGVVFAWLKLPAPVPPLLGLIGAGGVLFGGYCYELIYQLIFKQ</sequence>
<keyword evidence="1" id="KW-1133">Transmembrane helix</keyword>
<accession>A0AAU8JK86</accession>
<protein>
    <submittedName>
        <fullName evidence="2">DUF1427 family protein</fullName>
    </submittedName>
</protein>
<gene>
    <name evidence="2" type="ORF">ABWT76_002672</name>
</gene>
<dbReference type="RefSeq" id="WP_054469077.1">
    <property type="nucleotide sequence ID" value="NZ_CP159837.1"/>
</dbReference>